<evidence type="ECO:0000313" key="2">
    <source>
        <dbReference type="EMBL" id="MET7013558.1"/>
    </source>
</evidence>
<evidence type="ECO:0000259" key="1">
    <source>
        <dbReference type="Pfam" id="PF09500"/>
    </source>
</evidence>
<sequence>MNATELQTYLHSHIPLSAAMQVEVVHATPDMIELRAPLAPNINHRGTAFGGSISTLATLACWSLLRVRTDGMQPAPHLVVRRNSIEYVAPIIGEIRAIVRFPTDADWAGIQAAYASKGRARVKLDAEVLAGDVVAARFTGEFVAMA</sequence>
<dbReference type="Gene3D" id="3.10.129.10">
    <property type="entry name" value="Hotdog Thioesterase"/>
    <property type="match status" value="1"/>
</dbReference>
<dbReference type="SUPFAM" id="SSF54637">
    <property type="entry name" value="Thioesterase/thiol ester dehydrase-isomerase"/>
    <property type="match status" value="1"/>
</dbReference>
<dbReference type="Pfam" id="PF09500">
    <property type="entry name" value="YiiD_C"/>
    <property type="match status" value="1"/>
</dbReference>
<dbReference type="RefSeq" id="WP_354600022.1">
    <property type="nucleotide sequence ID" value="NZ_JBEWZI010000004.1"/>
</dbReference>
<accession>A0ABV2TK76</accession>
<protein>
    <submittedName>
        <fullName evidence="2">Thioesterase domain-containing protein</fullName>
    </submittedName>
</protein>
<dbReference type="EMBL" id="JBEWZI010000004">
    <property type="protein sequence ID" value="MET7013558.1"/>
    <property type="molecule type" value="Genomic_DNA"/>
</dbReference>
<feature type="domain" description="Thioesterase putative" evidence="1">
    <location>
        <begin position="4"/>
        <end position="145"/>
    </location>
</feature>
<gene>
    <name evidence="2" type="ORF">ABXR19_05110</name>
</gene>
<dbReference type="InterPro" id="IPR029069">
    <property type="entry name" value="HotDog_dom_sf"/>
</dbReference>
<reference evidence="2 3" key="1">
    <citation type="submission" date="2024-07" db="EMBL/GenBank/DDBJ databases">
        <title>Uliginosibacterium flavum JJ3220;KACC:17644.</title>
        <authorList>
            <person name="Kim M.K."/>
        </authorList>
    </citation>
    <scope>NUCLEOTIDE SEQUENCE [LARGE SCALE GENOMIC DNA]</scope>
    <source>
        <strain evidence="2 3">KACC:17644</strain>
    </source>
</reference>
<organism evidence="2 3">
    <name type="scientific">Uliginosibacterium flavum</name>
    <dbReference type="NCBI Taxonomy" id="1396831"/>
    <lineage>
        <taxon>Bacteria</taxon>
        <taxon>Pseudomonadati</taxon>
        <taxon>Pseudomonadota</taxon>
        <taxon>Betaproteobacteria</taxon>
        <taxon>Rhodocyclales</taxon>
        <taxon>Zoogloeaceae</taxon>
        <taxon>Uliginosibacterium</taxon>
    </lineage>
</organism>
<comment type="caution">
    <text evidence="2">The sequence shown here is derived from an EMBL/GenBank/DDBJ whole genome shotgun (WGS) entry which is preliminary data.</text>
</comment>
<dbReference type="NCBIfam" id="TIGR02447">
    <property type="entry name" value="yiiD_Cterm"/>
    <property type="match status" value="1"/>
</dbReference>
<name>A0ABV2TK76_9RHOO</name>
<proteinExistence type="predicted"/>
<evidence type="ECO:0000313" key="3">
    <source>
        <dbReference type="Proteomes" id="UP001549691"/>
    </source>
</evidence>
<keyword evidence="3" id="KW-1185">Reference proteome</keyword>
<dbReference type="InterPro" id="IPR012660">
    <property type="entry name" value="YiiD_C"/>
</dbReference>
<dbReference type="Proteomes" id="UP001549691">
    <property type="component" value="Unassembled WGS sequence"/>
</dbReference>